<proteinExistence type="predicted"/>
<comment type="function">
    <text evidence="11">Involved in the transmission of sensory signals from the chemoreceptors to the flagellar motors. CheA is autophosphorylated; it can transfer its phosphate group to either CheB or CheY.</text>
</comment>
<dbReference type="SMART" id="SM00387">
    <property type="entry name" value="HATPase_c"/>
    <property type="match status" value="1"/>
</dbReference>
<keyword evidence="8" id="KW-0418">Kinase</keyword>
<dbReference type="CDD" id="cd00731">
    <property type="entry name" value="CheA_reg"/>
    <property type="match status" value="1"/>
</dbReference>
<dbReference type="PROSITE" id="PS50894">
    <property type="entry name" value="HPT"/>
    <property type="match status" value="1"/>
</dbReference>
<organism evidence="16 17">
    <name type="scientific">Giesbergeria sinuosa</name>
    <dbReference type="NCBI Taxonomy" id="80883"/>
    <lineage>
        <taxon>Bacteria</taxon>
        <taxon>Pseudomonadati</taxon>
        <taxon>Pseudomonadota</taxon>
        <taxon>Betaproteobacteria</taxon>
        <taxon>Burkholderiales</taxon>
        <taxon>Comamonadaceae</taxon>
        <taxon>Giesbergeria</taxon>
    </lineage>
</organism>
<dbReference type="PROSITE" id="PS50109">
    <property type="entry name" value="HIS_KIN"/>
    <property type="match status" value="1"/>
</dbReference>
<dbReference type="SUPFAM" id="SSF50341">
    <property type="entry name" value="CheW-like"/>
    <property type="match status" value="1"/>
</dbReference>
<evidence type="ECO:0000256" key="1">
    <source>
        <dbReference type="ARBA" id="ARBA00000085"/>
    </source>
</evidence>
<dbReference type="InterPro" id="IPR036061">
    <property type="entry name" value="CheW-like_dom_sf"/>
</dbReference>
<keyword evidence="17" id="KW-1185">Reference proteome</keyword>
<accession>A0ABV9QAT7</accession>
<dbReference type="SMART" id="SM01231">
    <property type="entry name" value="H-kinase_dim"/>
    <property type="match status" value="1"/>
</dbReference>
<keyword evidence="5 12" id="KW-0597">Phosphoprotein</keyword>
<dbReference type="InterPro" id="IPR005467">
    <property type="entry name" value="His_kinase_dom"/>
</dbReference>
<dbReference type="EMBL" id="JBHSHJ010000002">
    <property type="protein sequence ID" value="MFC4788193.1"/>
    <property type="molecule type" value="Genomic_DNA"/>
</dbReference>
<dbReference type="InterPro" id="IPR036097">
    <property type="entry name" value="HisK_dim/P_sf"/>
</dbReference>
<dbReference type="GO" id="GO:0004673">
    <property type="term" value="F:protein histidine kinase activity"/>
    <property type="evidence" value="ECO:0007669"/>
    <property type="project" value="UniProtKB-EC"/>
</dbReference>
<dbReference type="InterPro" id="IPR008207">
    <property type="entry name" value="Sig_transdc_His_kin_Hpt_dom"/>
</dbReference>
<dbReference type="EC" id="2.7.13.3" evidence="2"/>
<evidence type="ECO:0000256" key="7">
    <source>
        <dbReference type="ARBA" id="ARBA00022741"/>
    </source>
</evidence>
<evidence type="ECO:0000259" key="15">
    <source>
        <dbReference type="PROSITE" id="PS50894"/>
    </source>
</evidence>
<dbReference type="PROSITE" id="PS50851">
    <property type="entry name" value="CHEW"/>
    <property type="match status" value="1"/>
</dbReference>
<evidence type="ECO:0000256" key="11">
    <source>
        <dbReference type="ARBA" id="ARBA00035100"/>
    </source>
</evidence>
<protein>
    <recommendedName>
        <fullName evidence="3">Chemotaxis protein CheA</fullName>
        <ecNumber evidence="2">2.7.13.3</ecNumber>
    </recommendedName>
</protein>
<evidence type="ECO:0000259" key="14">
    <source>
        <dbReference type="PROSITE" id="PS50851"/>
    </source>
</evidence>
<dbReference type="SUPFAM" id="SSF47384">
    <property type="entry name" value="Homodimeric domain of signal transducing histidine kinase"/>
    <property type="match status" value="1"/>
</dbReference>
<dbReference type="CDD" id="cd16916">
    <property type="entry name" value="HATPase_CheA-like"/>
    <property type="match status" value="1"/>
</dbReference>
<evidence type="ECO:0000256" key="5">
    <source>
        <dbReference type="ARBA" id="ARBA00022553"/>
    </source>
</evidence>
<dbReference type="SUPFAM" id="SSF55874">
    <property type="entry name" value="ATPase domain of HSP90 chaperone/DNA topoisomerase II/histidine kinase"/>
    <property type="match status" value="1"/>
</dbReference>
<gene>
    <name evidence="16" type="ORF">ACFO6X_04230</name>
</gene>
<evidence type="ECO:0000256" key="9">
    <source>
        <dbReference type="ARBA" id="ARBA00022840"/>
    </source>
</evidence>
<keyword evidence="7" id="KW-0547">Nucleotide-binding</keyword>
<dbReference type="SMART" id="SM00260">
    <property type="entry name" value="CheW"/>
    <property type="match status" value="1"/>
</dbReference>
<dbReference type="PANTHER" id="PTHR43395">
    <property type="entry name" value="SENSOR HISTIDINE KINASE CHEA"/>
    <property type="match status" value="1"/>
</dbReference>
<dbReference type="Pfam" id="PF02895">
    <property type="entry name" value="H-kinase_dim"/>
    <property type="match status" value="1"/>
</dbReference>
<evidence type="ECO:0000313" key="17">
    <source>
        <dbReference type="Proteomes" id="UP001596001"/>
    </source>
</evidence>
<evidence type="ECO:0000256" key="4">
    <source>
        <dbReference type="ARBA" id="ARBA00022500"/>
    </source>
</evidence>
<evidence type="ECO:0000256" key="2">
    <source>
        <dbReference type="ARBA" id="ARBA00012438"/>
    </source>
</evidence>
<feature type="domain" description="CheW-like" evidence="14">
    <location>
        <begin position="568"/>
        <end position="704"/>
    </location>
</feature>
<dbReference type="InterPro" id="IPR004105">
    <property type="entry name" value="CheA-like_dim"/>
</dbReference>
<dbReference type="InterPro" id="IPR036890">
    <property type="entry name" value="HATPase_C_sf"/>
</dbReference>
<dbReference type="SMART" id="SM00073">
    <property type="entry name" value="HPT"/>
    <property type="match status" value="1"/>
</dbReference>
<evidence type="ECO:0000313" key="16">
    <source>
        <dbReference type="EMBL" id="MFC4788193.1"/>
    </source>
</evidence>
<dbReference type="PRINTS" id="PR00344">
    <property type="entry name" value="BCTRLSENSOR"/>
</dbReference>
<dbReference type="Proteomes" id="UP001596001">
    <property type="component" value="Unassembled WGS sequence"/>
</dbReference>
<keyword evidence="6 16" id="KW-0808">Transferase</keyword>
<dbReference type="Gene3D" id="1.10.287.560">
    <property type="entry name" value="Histidine kinase CheA-like, homodimeric domain"/>
    <property type="match status" value="1"/>
</dbReference>
<dbReference type="SUPFAM" id="SSF47226">
    <property type="entry name" value="Histidine-containing phosphotransfer domain, HPT domain"/>
    <property type="match status" value="1"/>
</dbReference>
<dbReference type="InterPro" id="IPR037257">
    <property type="entry name" value="T2SS_E_N_sf"/>
</dbReference>
<keyword evidence="4" id="KW-0145">Chemotaxis</keyword>
<dbReference type="Gene3D" id="3.30.565.10">
    <property type="entry name" value="Histidine kinase-like ATPase, C-terminal domain"/>
    <property type="match status" value="1"/>
</dbReference>
<feature type="modified residue" description="Phosphohistidine" evidence="12">
    <location>
        <position position="46"/>
    </location>
</feature>
<feature type="domain" description="HPt" evidence="15">
    <location>
        <begin position="1"/>
        <end position="103"/>
    </location>
</feature>
<evidence type="ECO:0000259" key="13">
    <source>
        <dbReference type="PROSITE" id="PS50109"/>
    </source>
</evidence>
<dbReference type="CDD" id="cd00088">
    <property type="entry name" value="HPT"/>
    <property type="match status" value="1"/>
</dbReference>
<reference evidence="17" key="1">
    <citation type="journal article" date="2019" name="Int. J. Syst. Evol. Microbiol.">
        <title>The Global Catalogue of Microorganisms (GCM) 10K type strain sequencing project: providing services to taxonomists for standard genome sequencing and annotation.</title>
        <authorList>
            <consortium name="The Broad Institute Genomics Platform"/>
            <consortium name="The Broad Institute Genome Sequencing Center for Infectious Disease"/>
            <person name="Wu L."/>
            <person name="Ma J."/>
        </authorList>
    </citation>
    <scope>NUCLEOTIDE SEQUENCE [LARGE SCALE GENOMIC DNA]</scope>
    <source>
        <strain evidence="17">CCUG 49452</strain>
    </source>
</reference>
<dbReference type="RefSeq" id="WP_382430365.1">
    <property type="nucleotide sequence ID" value="NZ_JBHSHJ010000002.1"/>
</dbReference>
<evidence type="ECO:0000256" key="12">
    <source>
        <dbReference type="PROSITE-ProRule" id="PRU00110"/>
    </source>
</evidence>
<evidence type="ECO:0000256" key="8">
    <source>
        <dbReference type="ARBA" id="ARBA00022777"/>
    </source>
</evidence>
<dbReference type="InterPro" id="IPR037006">
    <property type="entry name" value="CheA-like_homodim_sf"/>
</dbReference>
<dbReference type="PANTHER" id="PTHR43395:SF10">
    <property type="entry name" value="CHEMOTAXIS PROTEIN CHEA"/>
    <property type="match status" value="1"/>
</dbReference>
<dbReference type="Gene3D" id="2.30.30.40">
    <property type="entry name" value="SH3 Domains"/>
    <property type="match status" value="1"/>
</dbReference>
<name>A0ABV9QAT7_9BURK</name>
<keyword evidence="9" id="KW-0067">ATP-binding</keyword>
<dbReference type="InterPro" id="IPR036641">
    <property type="entry name" value="HPT_dom_sf"/>
</dbReference>
<dbReference type="InterPro" id="IPR051315">
    <property type="entry name" value="Bact_Chemotaxis_CheA"/>
</dbReference>
<dbReference type="InterPro" id="IPR003594">
    <property type="entry name" value="HATPase_dom"/>
</dbReference>
<dbReference type="Pfam" id="PF01584">
    <property type="entry name" value="CheW"/>
    <property type="match status" value="1"/>
</dbReference>
<comment type="caution">
    <text evidence="16">The sequence shown here is derived from an EMBL/GenBank/DDBJ whole genome shotgun (WGS) entry which is preliminary data.</text>
</comment>
<dbReference type="SUPFAM" id="SSF160246">
    <property type="entry name" value="EspE N-terminal domain-like"/>
    <property type="match status" value="1"/>
</dbReference>
<dbReference type="InterPro" id="IPR002545">
    <property type="entry name" value="CheW-lke_dom"/>
</dbReference>
<sequence length="717" mass="78910">MDLNDALQTFFDESRGLLTDMEAALIYLEQTPNDPEAINAVFRAAHTIKGAAGLFGLDDIVLFTHHLETLLVLVREGSLDLNSDLIGLLLQSGDHVGHLLDAMEAGGLRNDSLIHKEQQLLAQLQQASGSVGGAVQVASLPKVDFSNPESLNSDELWHLSLRFSAGVMQEGFEPASFIYHLRTLGRIVQISTLTHALPALSEIEPENCYLGFEIRFASHASKSEIEGIFEFVSQDCELRILPPDSRLEDYLRLIDELPADRMRLGEILLACGAVTEHELQRALHEQAQEPGEERHPLGEILIEEQAVQPELVQGAIGRQTELRQRQAQEAKLIRVHSDKLDALINRVAELIIASSAVGVLARHNKDRAMREAASMVSRLTEQVRDGAMMLRMVEIGETFNRFKRLVRDVSKETGKEIELHIGGADTELDKILVDKIADPLTHLVRNAIDHGIEPPALRLQRGKPAAGRLELRAYHEAGMIVIEVCDDGAGLNRERIVAKAIQKGLVAADVELTDAQVWEMIFEPGFSTAEQVSNLSGRGVGMDVVKRNIEALRGSIDIENRTGHGASFRIRLPLTLAIIDGFLMSVSDSHYVVPLDAVIECIQLTPDAKNYVSLRGEVLPLLRLRQHFNLEKRDLRRENVIVVQVGGRKMGLVVDQLKGELQAVIKPLGPLIDGLPGISGSAVLGTGEVALMLDIQELINQASYTAIDHAKIAITMH</sequence>
<dbReference type="Pfam" id="PF01627">
    <property type="entry name" value="Hpt"/>
    <property type="match status" value="1"/>
</dbReference>
<evidence type="ECO:0000256" key="6">
    <source>
        <dbReference type="ARBA" id="ARBA00022679"/>
    </source>
</evidence>
<evidence type="ECO:0000256" key="3">
    <source>
        <dbReference type="ARBA" id="ARBA00021495"/>
    </source>
</evidence>
<dbReference type="Gene3D" id="1.20.120.160">
    <property type="entry name" value="HPT domain"/>
    <property type="match status" value="1"/>
</dbReference>
<evidence type="ECO:0000256" key="10">
    <source>
        <dbReference type="ARBA" id="ARBA00023012"/>
    </source>
</evidence>
<dbReference type="InterPro" id="IPR004358">
    <property type="entry name" value="Sig_transdc_His_kin-like_C"/>
</dbReference>
<comment type="catalytic activity">
    <reaction evidence="1">
        <text>ATP + protein L-histidine = ADP + protein N-phospho-L-histidine.</text>
        <dbReference type="EC" id="2.7.13.3"/>
    </reaction>
</comment>
<keyword evidence="10" id="KW-0902">Two-component regulatory system</keyword>
<feature type="domain" description="Histidine kinase" evidence="13">
    <location>
        <begin position="288"/>
        <end position="576"/>
    </location>
</feature>
<dbReference type="Pfam" id="PF02518">
    <property type="entry name" value="HATPase_c"/>
    <property type="match status" value="1"/>
</dbReference>